<dbReference type="GO" id="GO:0008802">
    <property type="term" value="F:betaine-aldehyde dehydrogenase (NAD+) activity"/>
    <property type="evidence" value="ECO:0007669"/>
    <property type="project" value="UniProtKB-EC"/>
</dbReference>
<dbReference type="CDD" id="cd07091">
    <property type="entry name" value="ALDH_F1-2_Ald2-like"/>
    <property type="match status" value="1"/>
</dbReference>
<dbReference type="PROSITE" id="PS00687">
    <property type="entry name" value="ALDEHYDE_DEHYDR_GLU"/>
    <property type="match status" value="1"/>
</dbReference>
<dbReference type="PROSITE" id="PS00070">
    <property type="entry name" value="ALDEHYDE_DEHYDR_CYS"/>
    <property type="match status" value="1"/>
</dbReference>
<dbReference type="SUPFAM" id="SSF53720">
    <property type="entry name" value="ALDH-like"/>
    <property type="match status" value="1"/>
</dbReference>
<dbReference type="Gene3D" id="3.40.605.10">
    <property type="entry name" value="Aldehyde Dehydrogenase, Chain A, domain 1"/>
    <property type="match status" value="1"/>
</dbReference>
<dbReference type="EC" id="1.2.1.8" evidence="7"/>
<evidence type="ECO:0000256" key="5">
    <source>
        <dbReference type="RuleBase" id="RU003345"/>
    </source>
</evidence>
<dbReference type="FunFam" id="3.40.309.10:FF:000001">
    <property type="entry name" value="Mitochondrial aldehyde dehydrogenase 2"/>
    <property type="match status" value="1"/>
</dbReference>
<evidence type="ECO:0000259" key="6">
    <source>
        <dbReference type="Pfam" id="PF00171"/>
    </source>
</evidence>
<dbReference type="AlphaFoldDB" id="A0A5B9W900"/>
<dbReference type="EMBL" id="CP042997">
    <property type="protein sequence ID" value="QEH37078.1"/>
    <property type="molecule type" value="Genomic_DNA"/>
</dbReference>
<dbReference type="InterPro" id="IPR016162">
    <property type="entry name" value="Ald_DH_N"/>
</dbReference>
<feature type="active site" evidence="4">
    <location>
        <position position="263"/>
    </location>
</feature>
<dbReference type="FunFam" id="3.40.605.10:FF:000026">
    <property type="entry name" value="Aldehyde dehydrogenase, putative"/>
    <property type="match status" value="1"/>
</dbReference>
<dbReference type="InterPro" id="IPR016163">
    <property type="entry name" value="Ald_DH_C"/>
</dbReference>
<proteinExistence type="inferred from homology"/>
<keyword evidence="2 5" id="KW-0560">Oxidoreductase</keyword>
<reference evidence="7 8" key="1">
    <citation type="submission" date="2019-08" db="EMBL/GenBank/DDBJ databases">
        <title>Deep-cultivation of Planctomycetes and their phenomic and genomic characterization uncovers novel biology.</title>
        <authorList>
            <person name="Wiegand S."/>
            <person name="Jogler M."/>
            <person name="Boedeker C."/>
            <person name="Pinto D."/>
            <person name="Vollmers J."/>
            <person name="Rivas-Marin E."/>
            <person name="Kohn T."/>
            <person name="Peeters S.H."/>
            <person name="Heuer A."/>
            <person name="Rast P."/>
            <person name="Oberbeckmann S."/>
            <person name="Bunk B."/>
            <person name="Jeske O."/>
            <person name="Meyerdierks A."/>
            <person name="Storesund J.E."/>
            <person name="Kallscheuer N."/>
            <person name="Luecker S."/>
            <person name="Lage O.M."/>
            <person name="Pohl T."/>
            <person name="Merkel B.J."/>
            <person name="Hornburger P."/>
            <person name="Mueller R.-W."/>
            <person name="Bruemmer F."/>
            <person name="Labrenz M."/>
            <person name="Spormann A.M."/>
            <person name="Op den Camp H."/>
            <person name="Overmann J."/>
            <person name="Amann R."/>
            <person name="Jetten M.S.M."/>
            <person name="Mascher T."/>
            <person name="Medema M.H."/>
            <person name="Devos D.P."/>
            <person name="Kaster A.-K."/>
            <person name="Ovreas L."/>
            <person name="Rohde M."/>
            <person name="Galperin M.Y."/>
            <person name="Jogler C."/>
        </authorList>
    </citation>
    <scope>NUCLEOTIDE SEQUENCE [LARGE SCALE GENOMIC DNA]</scope>
    <source>
        <strain evidence="7 8">OJF2</strain>
    </source>
</reference>
<feature type="domain" description="Aldehyde dehydrogenase" evidence="6">
    <location>
        <begin position="25"/>
        <end position="486"/>
    </location>
</feature>
<sequence length="491" mass="53092">MATVTKPRKKAAHSHQTKLLIDGTFRDSQSGKTFATVNPATEEVIAQVAEGNAADIDLAVKAARKAFDEGLWRKMDARDRGRLLGKLADLVEANIDELAELETLDNGKPIAESRNGDLPLVVDCLRYYAGWADKIHGQTIPIRGNYFCYSRKEPVGVVGQIIPWNFPMLMVAWKWGPALAAGCTIVLKPAEQTPLTALRMGELAMEAGFPAGVINIVPGFGETAGAPLVAHKGVDKIAFTGETSTGKLIMKNAADSMKRVTLELGGKSPNIVFADADLDAAVEGAMLGLFLNQGQCCCAGSRLLVQDKVYDQMVERLADRAGKRTLGDPFDSKTEQGPQIDEAQFNKILHYIGKGKEQGARCVTGGERFGSKGYFIKPTVFADVKDDMAIATDEIFGPVMQVLKFKDMDEVLHRANSTDYGLAAAVWTRDIARAHAVAQHIRAGTVWVNCYDVFDAAAPFGGFKTSGIGRELGEKALDNYLEHKTVTVSLG</sequence>
<name>A0A5B9W900_9BACT</name>
<dbReference type="InterPro" id="IPR016160">
    <property type="entry name" value="Ald_DH_CS_CYS"/>
</dbReference>
<dbReference type="KEGG" id="agv:OJF2_56630"/>
<evidence type="ECO:0000256" key="2">
    <source>
        <dbReference type="ARBA" id="ARBA00023002"/>
    </source>
</evidence>
<keyword evidence="8" id="KW-1185">Reference proteome</keyword>
<accession>A0A5B9W900</accession>
<dbReference type="InterPro" id="IPR016161">
    <property type="entry name" value="Ald_DH/histidinol_DH"/>
</dbReference>
<dbReference type="InterPro" id="IPR029510">
    <property type="entry name" value="Ald_DH_CS_GLU"/>
</dbReference>
<dbReference type="OrthoDB" id="4503395at2"/>
<protein>
    <submittedName>
        <fullName evidence="7">NAD/NADP-dependent betaine aldehyde dehydrogenase</fullName>
        <ecNumber evidence="7">1.2.1.8</ecNumber>
    </submittedName>
</protein>
<evidence type="ECO:0000313" key="7">
    <source>
        <dbReference type="EMBL" id="QEH37078.1"/>
    </source>
</evidence>
<dbReference type="InterPro" id="IPR015590">
    <property type="entry name" value="Aldehyde_DH_dom"/>
</dbReference>
<comment type="similarity">
    <text evidence="1 5">Belongs to the aldehyde dehydrogenase family.</text>
</comment>
<keyword evidence="3" id="KW-0520">NAD</keyword>
<organism evidence="7 8">
    <name type="scientific">Aquisphaera giovannonii</name>
    <dbReference type="NCBI Taxonomy" id="406548"/>
    <lineage>
        <taxon>Bacteria</taxon>
        <taxon>Pseudomonadati</taxon>
        <taxon>Planctomycetota</taxon>
        <taxon>Planctomycetia</taxon>
        <taxon>Isosphaerales</taxon>
        <taxon>Isosphaeraceae</taxon>
        <taxon>Aquisphaera</taxon>
    </lineage>
</organism>
<evidence type="ECO:0000256" key="4">
    <source>
        <dbReference type="PROSITE-ProRule" id="PRU10007"/>
    </source>
</evidence>
<dbReference type="RefSeq" id="WP_148596688.1">
    <property type="nucleotide sequence ID" value="NZ_CP042997.1"/>
</dbReference>
<dbReference type="Proteomes" id="UP000324233">
    <property type="component" value="Chromosome"/>
</dbReference>
<dbReference type="Gene3D" id="3.40.309.10">
    <property type="entry name" value="Aldehyde Dehydrogenase, Chain A, domain 2"/>
    <property type="match status" value="1"/>
</dbReference>
<dbReference type="FunFam" id="3.40.605.10:FF:000011">
    <property type="entry name" value="ALD5p Mitochondrial aldehyde dehydrogenase"/>
    <property type="match status" value="1"/>
</dbReference>
<gene>
    <name evidence="7" type="primary">betB</name>
    <name evidence="7" type="ORF">OJF2_56630</name>
</gene>
<dbReference type="Pfam" id="PF00171">
    <property type="entry name" value="Aldedh"/>
    <property type="match status" value="1"/>
</dbReference>
<evidence type="ECO:0000256" key="3">
    <source>
        <dbReference type="ARBA" id="ARBA00023027"/>
    </source>
</evidence>
<dbReference type="PANTHER" id="PTHR11699">
    <property type="entry name" value="ALDEHYDE DEHYDROGENASE-RELATED"/>
    <property type="match status" value="1"/>
</dbReference>
<evidence type="ECO:0000313" key="8">
    <source>
        <dbReference type="Proteomes" id="UP000324233"/>
    </source>
</evidence>
<evidence type="ECO:0000256" key="1">
    <source>
        <dbReference type="ARBA" id="ARBA00009986"/>
    </source>
</evidence>
<dbReference type="GO" id="GO:0019752">
    <property type="term" value="P:carboxylic acid metabolic process"/>
    <property type="evidence" value="ECO:0007669"/>
    <property type="project" value="UniProtKB-ARBA"/>
</dbReference>